<comment type="caution">
    <text evidence="5">The sequence shown here is derived from an EMBL/GenBank/DDBJ whole genome shotgun (WGS) entry which is preliminary data.</text>
</comment>
<keyword evidence="6" id="KW-1185">Reference proteome</keyword>
<evidence type="ECO:0000256" key="2">
    <source>
        <dbReference type="ARBA" id="ARBA00019066"/>
    </source>
</evidence>
<dbReference type="EMBL" id="QKRX01000013">
    <property type="protein sequence ID" value="RAU17025.1"/>
    <property type="molecule type" value="Genomic_DNA"/>
</dbReference>
<evidence type="ECO:0000256" key="1">
    <source>
        <dbReference type="ARBA" id="ARBA00004683"/>
    </source>
</evidence>
<accession>A0A364NJF7</accession>
<comment type="pathway">
    <text evidence="1">Biopolymer metabolism; poly-(R)-3-hydroxybutanoate biosynthesis.</text>
</comment>
<dbReference type="UniPathway" id="UPA00917"/>
<keyword evidence="3" id="KW-0583">PHB biosynthesis</keyword>
<evidence type="ECO:0000313" key="5">
    <source>
        <dbReference type="EMBL" id="RAU17025.1"/>
    </source>
</evidence>
<organism evidence="5 6">
    <name type="scientific">Nitrincola tibetensis</name>
    <dbReference type="NCBI Taxonomy" id="2219697"/>
    <lineage>
        <taxon>Bacteria</taxon>
        <taxon>Pseudomonadati</taxon>
        <taxon>Pseudomonadota</taxon>
        <taxon>Gammaproteobacteria</taxon>
        <taxon>Oceanospirillales</taxon>
        <taxon>Oceanospirillaceae</taxon>
        <taxon>Nitrincola</taxon>
    </lineage>
</organism>
<dbReference type="OrthoDB" id="6115526at2"/>
<sequence>MTDDLHTLIQQWLTMQQQGTASSDDPLLDWSRLMARLQQSSWEYLPEQHAELISLMTQESIEFTRFASQLILQSHAFQDTHDFVRGFKQHISQLSRDWILKRWQIPEQLHALIHTSQLTFQGLGEQPLLQGLNTLLESNTEHLTLKQQRLIREGTQLLYEYQIAFGQYSELFDQINQSAIKDLTDTLDSAPEPINSLKDLHEAWTQAYEKEYASVVATEHYQTTYGQISNASFALRAFYQTSRNEQLAQIGIASETSLSLAFEHIHSLRKQVRQLQKELSLIPELQRSLTELRSEIDQLRNNSND</sequence>
<keyword evidence="4" id="KW-0175">Coiled coil</keyword>
<reference evidence="5 6" key="1">
    <citation type="submission" date="2018-06" db="EMBL/GenBank/DDBJ databases">
        <title>Nitrincola tibetense sp. nov., isolated from Lake XuguoCo on Tibetan Plateau.</title>
        <authorList>
            <person name="Xing P."/>
        </authorList>
    </citation>
    <scope>NUCLEOTIDE SEQUENCE [LARGE SCALE GENOMIC DNA]</scope>
    <source>
        <strain evidence="6">xg18</strain>
    </source>
</reference>
<dbReference type="GO" id="GO:0042619">
    <property type="term" value="P:poly-hydroxybutyrate biosynthetic process"/>
    <property type="evidence" value="ECO:0007669"/>
    <property type="project" value="UniProtKB-KW"/>
</dbReference>
<dbReference type="RefSeq" id="WP_112160129.1">
    <property type="nucleotide sequence ID" value="NZ_QKRX01000013.1"/>
</dbReference>
<dbReference type="Pfam" id="PF09712">
    <property type="entry name" value="PHA_synth_III_E"/>
    <property type="match status" value="1"/>
</dbReference>
<evidence type="ECO:0000256" key="4">
    <source>
        <dbReference type="SAM" id="Coils"/>
    </source>
</evidence>
<dbReference type="InterPro" id="IPR010123">
    <property type="entry name" value="PHA_synth_III_E"/>
</dbReference>
<protein>
    <recommendedName>
        <fullName evidence="2">Poly(3-hydroxyalkanoate) polymerase subunit PhaE</fullName>
    </recommendedName>
</protein>
<dbReference type="Proteomes" id="UP000250744">
    <property type="component" value="Unassembled WGS sequence"/>
</dbReference>
<evidence type="ECO:0000313" key="6">
    <source>
        <dbReference type="Proteomes" id="UP000250744"/>
    </source>
</evidence>
<feature type="coiled-coil region" evidence="4">
    <location>
        <begin position="258"/>
        <end position="302"/>
    </location>
</feature>
<evidence type="ECO:0000256" key="3">
    <source>
        <dbReference type="ARBA" id="ARBA00022752"/>
    </source>
</evidence>
<dbReference type="AlphaFoldDB" id="A0A364NJF7"/>
<name>A0A364NJF7_9GAMM</name>
<proteinExistence type="predicted"/>
<gene>
    <name evidence="5" type="ORF">DN062_15055</name>
</gene>